<evidence type="ECO:0000259" key="1">
    <source>
        <dbReference type="PROSITE" id="PS50042"/>
    </source>
</evidence>
<feature type="domain" description="Cyclic nucleotide-binding" evidence="1">
    <location>
        <begin position="319"/>
        <end position="433"/>
    </location>
</feature>
<dbReference type="CTD" id="168975"/>
<evidence type="ECO:0000313" key="2">
    <source>
        <dbReference type="Proteomes" id="UP000515203"/>
    </source>
</evidence>
<dbReference type="Pfam" id="PF00027">
    <property type="entry name" value="cNMP_binding"/>
    <property type="match status" value="1"/>
</dbReference>
<dbReference type="InParanoid" id="A0A6P3FMZ2"/>
<dbReference type="PANTHER" id="PTHR23011:SF32">
    <property type="entry name" value="CYCLIC NUCLEOTIDE-BINDING DOMAIN-CONTAINING PROTEIN 1"/>
    <property type="match status" value="1"/>
</dbReference>
<reference evidence="3" key="1">
    <citation type="submission" date="2025-08" db="UniProtKB">
        <authorList>
            <consortium name="RefSeq"/>
        </authorList>
    </citation>
    <scope>IDENTIFICATION</scope>
</reference>
<dbReference type="PANTHER" id="PTHR23011">
    <property type="entry name" value="CYCLIC NUCLEOTIDE-BINDING DOMAIN CONTAINING PROTEIN"/>
    <property type="match status" value="1"/>
</dbReference>
<dbReference type="OrthoDB" id="5966510at2759"/>
<organism evidence="2 3">
    <name type="scientific">Octodon degus</name>
    <name type="common">Degu</name>
    <name type="synonym">Sciurus degus</name>
    <dbReference type="NCBI Taxonomy" id="10160"/>
    <lineage>
        <taxon>Eukaryota</taxon>
        <taxon>Metazoa</taxon>
        <taxon>Chordata</taxon>
        <taxon>Craniata</taxon>
        <taxon>Vertebrata</taxon>
        <taxon>Euteleostomi</taxon>
        <taxon>Mammalia</taxon>
        <taxon>Eutheria</taxon>
        <taxon>Euarchontoglires</taxon>
        <taxon>Glires</taxon>
        <taxon>Rodentia</taxon>
        <taxon>Hystricomorpha</taxon>
        <taxon>Octodontidae</taxon>
        <taxon>Octodon</taxon>
    </lineage>
</organism>
<dbReference type="SUPFAM" id="SSF51206">
    <property type="entry name" value="cAMP-binding domain-like"/>
    <property type="match status" value="2"/>
</dbReference>
<dbReference type="GeneID" id="101583066"/>
<dbReference type="AlphaFoldDB" id="A0A6P3FMZ2"/>
<proteinExistence type="predicted"/>
<dbReference type="InterPro" id="IPR018490">
    <property type="entry name" value="cNMP-bd_dom_sf"/>
</dbReference>
<dbReference type="InterPro" id="IPR014710">
    <property type="entry name" value="RmlC-like_jellyroll"/>
</dbReference>
<name>A0A6P3FMZ2_OCTDE</name>
<evidence type="ECO:0000313" key="3">
    <source>
        <dbReference type="RefSeq" id="XP_004643162.1"/>
    </source>
</evidence>
<protein>
    <submittedName>
        <fullName evidence="3">Cyclic nucleotide-binding domain-containing protein 1</fullName>
    </submittedName>
</protein>
<dbReference type="CDD" id="cd00038">
    <property type="entry name" value="CAP_ED"/>
    <property type="match status" value="1"/>
</dbReference>
<feature type="non-terminal residue" evidence="3">
    <location>
        <position position="454"/>
    </location>
</feature>
<accession>A0A6P3FMZ2</accession>
<dbReference type="RefSeq" id="XP_004643162.1">
    <property type="nucleotide sequence ID" value="XM_004643105.1"/>
</dbReference>
<sequence length="454" mass="51189">MPISTVPSAIFSQMIATSNVPPPPLRSIPPLKLSGQINYGQLDTLYHIRSIHHSWSSCTAVSAHNTFIKQYPKIFLHKKTRLPKILKEVPKRKHSGMDGSQYHPDDSHNIAVHVRKAHGGYTLYGQIGSAETFEEFLHILKKLPVNRTTYEHNIVWKMLKTIPDLASRLNNEHLKILSKNMISECWVKGSIVVGNDGLYVILKGLARPYTTSFENLIEENDLSGSLITQISAAYDQGLKTSPTVKNVLPPGDIMLRQWSTFGSLEVTPDPELETQPLSVVAEEDCEILKIPAKDYENLKLEKAKLDDIRKMKLIQKCPYYEEWPTLSIRELTAIVKWKKFPAGHVIVESGDVISFVAFINYGYCKIYRSIIGLVKLPSNKAKRTRKLVYMGKLKEKESFGEISALLKVPFSCTIVAGSDVQMAVIEDKDLFELDEVTQKLMVQTAKPTFGHLTD</sequence>
<dbReference type="InterPro" id="IPR000595">
    <property type="entry name" value="cNMP-bd_dom"/>
</dbReference>
<dbReference type="PROSITE" id="PS50042">
    <property type="entry name" value="CNMP_BINDING_3"/>
    <property type="match status" value="1"/>
</dbReference>
<dbReference type="Proteomes" id="UP000515203">
    <property type="component" value="Unplaced"/>
</dbReference>
<dbReference type="Gene3D" id="2.60.120.10">
    <property type="entry name" value="Jelly Rolls"/>
    <property type="match status" value="2"/>
</dbReference>
<gene>
    <name evidence="3" type="primary">Cnbd1</name>
</gene>
<keyword evidence="2" id="KW-1185">Reference proteome</keyword>